<proteinExistence type="predicted"/>
<protein>
    <submittedName>
        <fullName evidence="1">Uncharacterized protein</fullName>
    </submittedName>
</protein>
<dbReference type="EMBL" id="LLXH01000532">
    <property type="protein sequence ID" value="PKC65552.1"/>
    <property type="molecule type" value="Genomic_DNA"/>
</dbReference>
<gene>
    <name evidence="1" type="ORF">RhiirA1_420310</name>
</gene>
<sequence length="98" mass="11677">MMLDYVKECFIESGGSNLLIDWKESFALINNEVKVSRNSTNRIDASLRCFRVKNFLRFFQHMKFCGQEEFGVFRTRNVHVVLYYRRRSMGSYLGMSKK</sequence>
<dbReference type="Proteomes" id="UP000232688">
    <property type="component" value="Unassembled WGS sequence"/>
</dbReference>
<dbReference type="AlphaFoldDB" id="A0A2I1EU53"/>
<evidence type="ECO:0000313" key="2">
    <source>
        <dbReference type="Proteomes" id="UP000232688"/>
    </source>
</evidence>
<reference evidence="1 2" key="1">
    <citation type="submission" date="2017-10" db="EMBL/GenBank/DDBJ databases">
        <title>Extensive intraspecific genome diversity in a model arbuscular mycorrhizal fungus.</title>
        <authorList>
            <person name="Chen E.C.H."/>
            <person name="Morin E."/>
            <person name="Baudet D."/>
            <person name="Noel J."/>
            <person name="Ndikumana S."/>
            <person name="Charron P."/>
            <person name="St-Onge C."/>
            <person name="Giorgi J."/>
            <person name="Grigoriev I.V."/>
            <person name="Roux C."/>
            <person name="Martin F.M."/>
            <person name="Corradi N."/>
        </authorList>
    </citation>
    <scope>NUCLEOTIDE SEQUENCE [LARGE SCALE GENOMIC DNA]</scope>
    <source>
        <strain evidence="1 2">A1</strain>
    </source>
</reference>
<reference evidence="1 2" key="2">
    <citation type="submission" date="2017-10" db="EMBL/GenBank/DDBJ databases">
        <title>Genome analyses suggest a sexual origin of heterokaryosis in a supposedly ancient asexual fungus.</title>
        <authorList>
            <person name="Corradi N."/>
            <person name="Sedzielewska K."/>
            <person name="Noel J."/>
            <person name="Charron P."/>
            <person name="Farinelli L."/>
            <person name="Marton T."/>
            <person name="Kruger M."/>
            <person name="Pelin A."/>
            <person name="Brachmann A."/>
            <person name="Corradi N."/>
        </authorList>
    </citation>
    <scope>NUCLEOTIDE SEQUENCE [LARGE SCALE GENOMIC DNA]</scope>
    <source>
        <strain evidence="1 2">A1</strain>
    </source>
</reference>
<dbReference type="VEuPathDB" id="FungiDB:RhiirA1_420310"/>
<evidence type="ECO:0000313" key="1">
    <source>
        <dbReference type="EMBL" id="PKC65552.1"/>
    </source>
</evidence>
<accession>A0A2I1EU53</accession>
<organism evidence="1 2">
    <name type="scientific">Rhizophagus irregularis</name>
    <dbReference type="NCBI Taxonomy" id="588596"/>
    <lineage>
        <taxon>Eukaryota</taxon>
        <taxon>Fungi</taxon>
        <taxon>Fungi incertae sedis</taxon>
        <taxon>Mucoromycota</taxon>
        <taxon>Glomeromycotina</taxon>
        <taxon>Glomeromycetes</taxon>
        <taxon>Glomerales</taxon>
        <taxon>Glomeraceae</taxon>
        <taxon>Rhizophagus</taxon>
    </lineage>
</organism>
<name>A0A2I1EU53_9GLOM</name>
<comment type="caution">
    <text evidence="1">The sequence shown here is derived from an EMBL/GenBank/DDBJ whole genome shotgun (WGS) entry which is preliminary data.</text>
</comment>